<organism evidence="2 3">
    <name type="scientific">Tremella mesenterica</name>
    <name type="common">Jelly fungus</name>
    <dbReference type="NCBI Taxonomy" id="5217"/>
    <lineage>
        <taxon>Eukaryota</taxon>
        <taxon>Fungi</taxon>
        <taxon>Dikarya</taxon>
        <taxon>Basidiomycota</taxon>
        <taxon>Agaricomycotina</taxon>
        <taxon>Tremellomycetes</taxon>
        <taxon>Tremellales</taxon>
        <taxon>Tremellaceae</taxon>
        <taxon>Tremella</taxon>
    </lineage>
</organism>
<protein>
    <submittedName>
        <fullName evidence="2">Uncharacterized protein</fullName>
    </submittedName>
</protein>
<sequence length="166" mass="18467">MESERRTTRSLSRDREVMEENERRALEELSRVMGQQLGGEDNTGGSVVGDEFVPPVPSNPPTPPPNPTPPVGSPNGSDQTPRPGENTGGRTNFGEEGTQGMMSAMMRLMADMNREMAAERRRRKEWEQRRERETVGGIAEGYQKGCGTPWGEKLRRLRALLANKKG</sequence>
<dbReference type="Proteomes" id="UP000289152">
    <property type="component" value="Unassembled WGS sequence"/>
</dbReference>
<accession>A0A4Q1BJ61</accession>
<dbReference type="AlphaFoldDB" id="A0A4Q1BJ61"/>
<feature type="region of interest" description="Disordered" evidence="1">
    <location>
        <begin position="1"/>
        <end position="100"/>
    </location>
</feature>
<feature type="compositionally biased region" description="Basic and acidic residues" evidence="1">
    <location>
        <begin position="1"/>
        <end position="30"/>
    </location>
</feature>
<reference evidence="2 3" key="1">
    <citation type="submission" date="2016-06" db="EMBL/GenBank/DDBJ databases">
        <title>Evolution of pathogenesis and genome organization in the Tremellales.</title>
        <authorList>
            <person name="Cuomo C."/>
            <person name="Litvintseva A."/>
            <person name="Heitman J."/>
            <person name="Chen Y."/>
            <person name="Sun S."/>
            <person name="Springer D."/>
            <person name="Dromer F."/>
            <person name="Young S."/>
            <person name="Zeng Q."/>
            <person name="Chapman S."/>
            <person name="Gujja S."/>
            <person name="Saif S."/>
            <person name="Birren B."/>
        </authorList>
    </citation>
    <scope>NUCLEOTIDE SEQUENCE [LARGE SCALE GENOMIC DNA]</scope>
    <source>
        <strain evidence="2 3">ATCC 28783</strain>
    </source>
</reference>
<dbReference type="EMBL" id="SDIL01000063">
    <property type="protein sequence ID" value="RXK37680.1"/>
    <property type="molecule type" value="Genomic_DNA"/>
</dbReference>
<keyword evidence="3" id="KW-1185">Reference proteome</keyword>
<feature type="compositionally biased region" description="Pro residues" evidence="1">
    <location>
        <begin position="54"/>
        <end position="72"/>
    </location>
</feature>
<gene>
    <name evidence="2" type="ORF">M231_05092</name>
</gene>
<comment type="caution">
    <text evidence="2">The sequence shown here is derived from an EMBL/GenBank/DDBJ whole genome shotgun (WGS) entry which is preliminary data.</text>
</comment>
<dbReference type="InParanoid" id="A0A4Q1BJ61"/>
<evidence type="ECO:0000313" key="3">
    <source>
        <dbReference type="Proteomes" id="UP000289152"/>
    </source>
</evidence>
<evidence type="ECO:0000313" key="2">
    <source>
        <dbReference type="EMBL" id="RXK37680.1"/>
    </source>
</evidence>
<evidence type="ECO:0000256" key="1">
    <source>
        <dbReference type="SAM" id="MobiDB-lite"/>
    </source>
</evidence>
<dbReference type="VEuPathDB" id="FungiDB:TREMEDRAFT_65660"/>
<name>A0A4Q1BJ61_TREME</name>
<proteinExistence type="predicted"/>